<keyword evidence="3" id="KW-1185">Reference proteome</keyword>
<reference evidence="2 3" key="1">
    <citation type="submission" date="2019-09" db="EMBL/GenBank/DDBJ databases">
        <title>Draft genome of the ectomycorrhizal ascomycete Sphaerosporella brunnea.</title>
        <authorList>
            <consortium name="DOE Joint Genome Institute"/>
            <person name="Benucci G.M."/>
            <person name="Marozzi G."/>
            <person name="Antonielli L."/>
            <person name="Sanchez S."/>
            <person name="Marco P."/>
            <person name="Wang X."/>
            <person name="Falini L.B."/>
            <person name="Barry K."/>
            <person name="Haridas S."/>
            <person name="Lipzen A."/>
            <person name="Labutti K."/>
            <person name="Grigoriev I.V."/>
            <person name="Murat C."/>
            <person name="Martin F."/>
            <person name="Albertini E."/>
            <person name="Donnini D."/>
            <person name="Bonito G."/>
        </authorList>
    </citation>
    <scope>NUCLEOTIDE SEQUENCE [LARGE SCALE GENOMIC DNA]</scope>
    <source>
        <strain evidence="2 3">Sb_GMNB300</strain>
    </source>
</reference>
<comment type="caution">
    <text evidence="2">The sequence shown here is derived from an EMBL/GenBank/DDBJ whole genome shotgun (WGS) entry which is preliminary data.</text>
</comment>
<sequence length="200" mass="20655">MLLTPISGNTRSTHSGKGGGVCTAGWLGCRVLQFARSLGPSTMSSSGEQQQAEAHQQPWTGGDVSGGGGESSSSSSNGTAGDGVGGGGSSRADTAGGGGGGGGGSRNKAALQDPHNNGARAALTNEIRSEFFRLYEQAGFQIPGLSVQNILRHKDKDLYFEGHDGLRDFWKQTAASRREILQLARDGKIRVVRGPVRVTG</sequence>
<feature type="compositionally biased region" description="Gly residues" evidence="1">
    <location>
        <begin position="80"/>
        <end position="105"/>
    </location>
</feature>
<dbReference type="AlphaFoldDB" id="A0A5J5F614"/>
<protein>
    <submittedName>
        <fullName evidence="2">Uncharacterized protein</fullName>
    </submittedName>
</protein>
<dbReference type="Proteomes" id="UP000326924">
    <property type="component" value="Unassembled WGS sequence"/>
</dbReference>
<evidence type="ECO:0000256" key="1">
    <source>
        <dbReference type="SAM" id="MobiDB-lite"/>
    </source>
</evidence>
<dbReference type="InParanoid" id="A0A5J5F614"/>
<proteinExistence type="predicted"/>
<evidence type="ECO:0000313" key="3">
    <source>
        <dbReference type="Proteomes" id="UP000326924"/>
    </source>
</evidence>
<accession>A0A5J5F614</accession>
<gene>
    <name evidence="2" type="ORF">FN846DRAFT_381006</name>
</gene>
<organism evidence="2 3">
    <name type="scientific">Sphaerosporella brunnea</name>
    <dbReference type="NCBI Taxonomy" id="1250544"/>
    <lineage>
        <taxon>Eukaryota</taxon>
        <taxon>Fungi</taxon>
        <taxon>Dikarya</taxon>
        <taxon>Ascomycota</taxon>
        <taxon>Pezizomycotina</taxon>
        <taxon>Pezizomycetes</taxon>
        <taxon>Pezizales</taxon>
        <taxon>Pyronemataceae</taxon>
        <taxon>Sphaerosporella</taxon>
    </lineage>
</organism>
<feature type="compositionally biased region" description="Polar residues" evidence="1">
    <location>
        <begin position="39"/>
        <end position="59"/>
    </location>
</feature>
<feature type="region of interest" description="Disordered" evidence="1">
    <location>
        <begin position="39"/>
        <end position="113"/>
    </location>
</feature>
<name>A0A5J5F614_9PEZI</name>
<dbReference type="EMBL" id="VXIS01000031">
    <property type="protein sequence ID" value="KAA8911865.1"/>
    <property type="molecule type" value="Genomic_DNA"/>
</dbReference>
<dbReference type="OrthoDB" id="5427575at2759"/>
<evidence type="ECO:0000313" key="2">
    <source>
        <dbReference type="EMBL" id="KAA8911865.1"/>
    </source>
</evidence>